<dbReference type="EMBL" id="SDRB02011704">
    <property type="protein sequence ID" value="THG00355.1"/>
    <property type="molecule type" value="Genomic_DNA"/>
</dbReference>
<dbReference type="SUPFAM" id="SSF48403">
    <property type="entry name" value="Ankyrin repeat"/>
    <property type="match status" value="1"/>
</dbReference>
<dbReference type="Pfam" id="PF12796">
    <property type="entry name" value="Ank_2"/>
    <property type="match status" value="1"/>
</dbReference>
<accession>A0A4S4DCR8</accession>
<dbReference type="InterPro" id="IPR002110">
    <property type="entry name" value="Ankyrin_rpt"/>
</dbReference>
<name>A0A4S4DCR8_CAMSN</name>
<dbReference type="Gene3D" id="1.25.40.20">
    <property type="entry name" value="Ankyrin repeat-containing domain"/>
    <property type="match status" value="1"/>
</dbReference>
<dbReference type="SMART" id="SM00248">
    <property type="entry name" value="ANK"/>
    <property type="match status" value="4"/>
</dbReference>
<sequence length="278" mass="31298">MEIGYVLSDPTDDVILGHYVPLHKAATKGDWATANEFIKREPDIAIRAGITEESETMLIVAVKSKRRNNFVKKLVKHMLPEDLALGDTRKRTALHRAAGAGNIEAAKLLVEKNPYLPNAQNYDKQIPLFYAAARGDREMCLYLLRVTTINDDDETKGTTSHLSQFLSRSLTSANHLLQYSQNPKLMEDGKGKGIDDLWWNPTPFDGESGFKILRQLINSGLNDIALALLQDKPKLAFFIPEKENHRLDQNFLMAIAQKPSSFRSGASFNFFQNKIYSC</sequence>
<dbReference type="InterPro" id="IPR036770">
    <property type="entry name" value="Ankyrin_rpt-contain_sf"/>
</dbReference>
<dbReference type="PANTHER" id="PTHR24121:SF31">
    <property type="entry name" value="ANKYRIN REPEAT-CONTAINING PROTEIN"/>
    <property type="match status" value="1"/>
</dbReference>
<dbReference type="STRING" id="542762.A0A4S4DCR8"/>
<keyword evidence="2" id="KW-1185">Reference proteome</keyword>
<organism evidence="1 2">
    <name type="scientific">Camellia sinensis var. sinensis</name>
    <name type="common">China tea</name>
    <dbReference type="NCBI Taxonomy" id="542762"/>
    <lineage>
        <taxon>Eukaryota</taxon>
        <taxon>Viridiplantae</taxon>
        <taxon>Streptophyta</taxon>
        <taxon>Embryophyta</taxon>
        <taxon>Tracheophyta</taxon>
        <taxon>Spermatophyta</taxon>
        <taxon>Magnoliopsida</taxon>
        <taxon>eudicotyledons</taxon>
        <taxon>Gunneridae</taxon>
        <taxon>Pentapetalae</taxon>
        <taxon>asterids</taxon>
        <taxon>Ericales</taxon>
        <taxon>Theaceae</taxon>
        <taxon>Camellia</taxon>
    </lineage>
</organism>
<gene>
    <name evidence="1" type="ORF">TEA_024005</name>
</gene>
<dbReference type="Proteomes" id="UP000306102">
    <property type="component" value="Unassembled WGS sequence"/>
</dbReference>
<dbReference type="PANTHER" id="PTHR24121">
    <property type="entry name" value="NO MECHANORECEPTOR POTENTIAL C, ISOFORM D-RELATED"/>
    <property type="match status" value="1"/>
</dbReference>
<dbReference type="AlphaFoldDB" id="A0A4S4DCR8"/>
<protein>
    <submittedName>
        <fullName evidence="1">Uncharacterized protein</fullName>
    </submittedName>
</protein>
<reference evidence="1 2" key="1">
    <citation type="journal article" date="2018" name="Proc. Natl. Acad. Sci. U.S.A.">
        <title>Draft genome sequence of Camellia sinensis var. sinensis provides insights into the evolution of the tea genome and tea quality.</title>
        <authorList>
            <person name="Wei C."/>
            <person name="Yang H."/>
            <person name="Wang S."/>
            <person name="Zhao J."/>
            <person name="Liu C."/>
            <person name="Gao L."/>
            <person name="Xia E."/>
            <person name="Lu Y."/>
            <person name="Tai Y."/>
            <person name="She G."/>
            <person name="Sun J."/>
            <person name="Cao H."/>
            <person name="Tong W."/>
            <person name="Gao Q."/>
            <person name="Li Y."/>
            <person name="Deng W."/>
            <person name="Jiang X."/>
            <person name="Wang W."/>
            <person name="Chen Q."/>
            <person name="Zhang S."/>
            <person name="Li H."/>
            <person name="Wu J."/>
            <person name="Wang P."/>
            <person name="Li P."/>
            <person name="Shi C."/>
            <person name="Zheng F."/>
            <person name="Jian J."/>
            <person name="Huang B."/>
            <person name="Shan D."/>
            <person name="Shi M."/>
            <person name="Fang C."/>
            <person name="Yue Y."/>
            <person name="Li F."/>
            <person name="Li D."/>
            <person name="Wei S."/>
            <person name="Han B."/>
            <person name="Jiang C."/>
            <person name="Yin Y."/>
            <person name="Xia T."/>
            <person name="Zhang Z."/>
            <person name="Bennetzen J.L."/>
            <person name="Zhao S."/>
            <person name="Wan X."/>
        </authorList>
    </citation>
    <scope>NUCLEOTIDE SEQUENCE [LARGE SCALE GENOMIC DNA]</scope>
    <source>
        <strain evidence="2">cv. Shuchazao</strain>
        <tissue evidence="1">Leaf</tissue>
    </source>
</reference>
<comment type="caution">
    <text evidence="1">The sequence shown here is derived from an EMBL/GenBank/DDBJ whole genome shotgun (WGS) entry which is preliminary data.</text>
</comment>
<proteinExistence type="predicted"/>
<evidence type="ECO:0000313" key="2">
    <source>
        <dbReference type="Proteomes" id="UP000306102"/>
    </source>
</evidence>
<evidence type="ECO:0000313" key="1">
    <source>
        <dbReference type="EMBL" id="THG00355.1"/>
    </source>
</evidence>